<dbReference type="GO" id="GO:0006313">
    <property type="term" value="P:DNA transposition"/>
    <property type="evidence" value="ECO:0007669"/>
    <property type="project" value="InterPro"/>
</dbReference>
<evidence type="ECO:0000313" key="5">
    <source>
        <dbReference type="Proteomes" id="UP000199140"/>
    </source>
</evidence>
<reference evidence="3 5" key="2">
    <citation type="submission" date="2016-10" db="EMBL/GenBank/DDBJ databases">
        <authorList>
            <person name="Varghese N."/>
            <person name="Submissions S."/>
        </authorList>
    </citation>
    <scope>NUCLEOTIDE SEQUENCE [LARGE SCALE GENOMIC DNA]</scope>
    <source>
        <strain evidence="3 5">CBMB27</strain>
    </source>
</reference>
<gene>
    <name evidence="2" type="ORF">MCBMB27_04191</name>
    <name evidence="3" type="ORF">SAMN05192567_105227</name>
</gene>
<evidence type="ECO:0000313" key="4">
    <source>
        <dbReference type="Proteomes" id="UP000185487"/>
    </source>
</evidence>
<dbReference type="PANTHER" id="PTHR33055">
    <property type="entry name" value="TRANSPOSASE FOR INSERTION SEQUENCE ELEMENT IS1111A"/>
    <property type="match status" value="1"/>
</dbReference>
<dbReference type="Pfam" id="PF02371">
    <property type="entry name" value="Transposase_20"/>
    <property type="match status" value="1"/>
</dbReference>
<feature type="domain" description="Transposase IS116/IS110/IS902 C-terminal" evidence="1">
    <location>
        <begin position="2"/>
        <end position="58"/>
    </location>
</feature>
<dbReference type="Proteomes" id="UP000199140">
    <property type="component" value="Unassembled WGS sequence"/>
</dbReference>
<dbReference type="AlphaFoldDB" id="A0AAE8HQ02"/>
<dbReference type="GO" id="GO:0004803">
    <property type="term" value="F:transposase activity"/>
    <property type="evidence" value="ECO:0007669"/>
    <property type="project" value="InterPro"/>
</dbReference>
<dbReference type="Proteomes" id="UP000185487">
    <property type="component" value="Chromosome"/>
</dbReference>
<proteinExistence type="predicted"/>
<organism evidence="3 5">
    <name type="scientific">Methylobacterium phyllosphaerae</name>
    <dbReference type="NCBI Taxonomy" id="418223"/>
    <lineage>
        <taxon>Bacteria</taxon>
        <taxon>Pseudomonadati</taxon>
        <taxon>Pseudomonadota</taxon>
        <taxon>Alphaproteobacteria</taxon>
        <taxon>Hyphomicrobiales</taxon>
        <taxon>Methylobacteriaceae</taxon>
        <taxon>Methylobacterium</taxon>
    </lineage>
</organism>
<name>A0AAE8HQ02_9HYPH</name>
<dbReference type="GO" id="GO:0003677">
    <property type="term" value="F:DNA binding"/>
    <property type="evidence" value="ECO:0007669"/>
    <property type="project" value="InterPro"/>
</dbReference>
<protein>
    <submittedName>
        <fullName evidence="2 3">Transposase</fullName>
    </submittedName>
</protein>
<reference evidence="2 4" key="1">
    <citation type="submission" date="2016-04" db="EMBL/GenBank/DDBJ databases">
        <title>Complete genome sequencing and analysis of CBMB27, Methylobacterium phyllosphaerae isolated from leaf tissues of rice (Oryza sativa L.).</title>
        <authorList>
            <person name="Lee Y."/>
            <person name="Hwangbo K."/>
            <person name="Chung H."/>
            <person name="Yoo J."/>
            <person name="Kim K.Y."/>
            <person name="Sa T.M."/>
            <person name="Um Y."/>
            <person name="Madhaiyan M."/>
        </authorList>
    </citation>
    <scope>NUCLEOTIDE SEQUENCE [LARGE SCALE GENOMIC DNA]</scope>
    <source>
        <strain evidence="2 4">CBMB27</strain>
    </source>
</reference>
<evidence type="ECO:0000313" key="3">
    <source>
        <dbReference type="EMBL" id="SFG61495.1"/>
    </source>
</evidence>
<accession>A0AAE8HQ02</accession>
<dbReference type="PANTHER" id="PTHR33055:SF3">
    <property type="entry name" value="PUTATIVE TRANSPOSASE FOR IS117-RELATED"/>
    <property type="match status" value="1"/>
</dbReference>
<evidence type="ECO:0000313" key="2">
    <source>
        <dbReference type="EMBL" id="APT33482.1"/>
    </source>
</evidence>
<sequence>MSEPERFRSGRQFAASLGLTPLQNCSGGKERLGRISRMGDRYLRRLLVVGMTSLIRRAKATPTSVDPRLPALLQRKPVRVVTVAAANRTARGAWAIMTHGGSYRAPAARAA</sequence>
<dbReference type="InterPro" id="IPR047650">
    <property type="entry name" value="Transpos_IS110"/>
</dbReference>
<dbReference type="KEGG" id="mphy:MCBMB27_04191"/>
<dbReference type="InterPro" id="IPR003346">
    <property type="entry name" value="Transposase_20"/>
</dbReference>
<keyword evidence="4" id="KW-1185">Reference proteome</keyword>
<dbReference type="EMBL" id="FOPK01000005">
    <property type="protein sequence ID" value="SFG61495.1"/>
    <property type="molecule type" value="Genomic_DNA"/>
</dbReference>
<dbReference type="EMBL" id="CP015367">
    <property type="protein sequence ID" value="APT33482.1"/>
    <property type="molecule type" value="Genomic_DNA"/>
</dbReference>
<evidence type="ECO:0000259" key="1">
    <source>
        <dbReference type="Pfam" id="PF02371"/>
    </source>
</evidence>